<reference evidence="2 3" key="1">
    <citation type="submission" date="2020-08" db="EMBL/GenBank/DDBJ databases">
        <title>Genomic Encyclopedia of Type Strains, Phase IV (KMG-IV): sequencing the most valuable type-strain genomes for metagenomic binning, comparative biology and taxonomic classification.</title>
        <authorList>
            <person name="Goeker M."/>
        </authorList>
    </citation>
    <scope>NUCLEOTIDE SEQUENCE [LARGE SCALE GENOMIC DNA]</scope>
    <source>
        <strain evidence="2 3">DSM 21793</strain>
    </source>
</reference>
<dbReference type="RefSeq" id="WP_183769736.1">
    <property type="nucleotide sequence ID" value="NZ_JACIDK010000001.1"/>
</dbReference>
<dbReference type="Proteomes" id="UP000530564">
    <property type="component" value="Unassembled WGS sequence"/>
</dbReference>
<evidence type="ECO:0008006" key="4">
    <source>
        <dbReference type="Google" id="ProtNLM"/>
    </source>
</evidence>
<keyword evidence="1" id="KW-0732">Signal</keyword>
<dbReference type="PROSITE" id="PS51257">
    <property type="entry name" value="PROKAR_LIPOPROTEIN"/>
    <property type="match status" value="1"/>
</dbReference>
<name>A0A839ZUN7_9CAUL</name>
<sequence>MKAAFLLAASALSLAACAREAPRAVTKLDCPSTEGELTRISIAADGKSCAYRSSDGAEVSLELTPITGTAQQTLAKIEADLRSTPGPMTPENEAAQADTGAKIAEVAAAKANVGAVAAEVARVHAEAAADAGLPASASSKIGDAGGNRIDLPGVHVSESGDGANVRIGPLRVDADGEDTTVNIYRDVRMRGEALSREKRGLRATFIYTGKDLPAGYRYVGFEAGGPKGGPLTVAKVRSKRDTESGDKIYHDVQELVRRNGGV</sequence>
<dbReference type="AlphaFoldDB" id="A0A839ZUN7"/>
<proteinExistence type="predicted"/>
<feature type="signal peptide" evidence="1">
    <location>
        <begin position="1"/>
        <end position="18"/>
    </location>
</feature>
<gene>
    <name evidence="2" type="ORF">GGQ61_000435</name>
</gene>
<keyword evidence="3" id="KW-1185">Reference proteome</keyword>
<protein>
    <recommendedName>
        <fullName evidence="4">Methyltransferase type 11</fullName>
    </recommendedName>
</protein>
<feature type="chain" id="PRO_5032315611" description="Methyltransferase type 11" evidence="1">
    <location>
        <begin position="19"/>
        <end position="262"/>
    </location>
</feature>
<accession>A0A839ZUN7</accession>
<evidence type="ECO:0000256" key="1">
    <source>
        <dbReference type="SAM" id="SignalP"/>
    </source>
</evidence>
<comment type="caution">
    <text evidence="2">The sequence shown here is derived from an EMBL/GenBank/DDBJ whole genome shotgun (WGS) entry which is preliminary data.</text>
</comment>
<evidence type="ECO:0000313" key="3">
    <source>
        <dbReference type="Proteomes" id="UP000530564"/>
    </source>
</evidence>
<organism evidence="2 3">
    <name type="scientific">Phenylobacterium haematophilum</name>
    <dbReference type="NCBI Taxonomy" id="98513"/>
    <lineage>
        <taxon>Bacteria</taxon>
        <taxon>Pseudomonadati</taxon>
        <taxon>Pseudomonadota</taxon>
        <taxon>Alphaproteobacteria</taxon>
        <taxon>Caulobacterales</taxon>
        <taxon>Caulobacteraceae</taxon>
        <taxon>Phenylobacterium</taxon>
    </lineage>
</organism>
<dbReference type="EMBL" id="JACIDK010000001">
    <property type="protein sequence ID" value="MBB3889738.1"/>
    <property type="molecule type" value="Genomic_DNA"/>
</dbReference>
<evidence type="ECO:0000313" key="2">
    <source>
        <dbReference type="EMBL" id="MBB3889738.1"/>
    </source>
</evidence>